<name>A0A3E2GUD1_SCYLI</name>
<protein>
    <recommendedName>
        <fullName evidence="1">DDE-1 domain-containing protein</fullName>
    </recommendedName>
</protein>
<feature type="domain" description="DDE-1" evidence="1">
    <location>
        <begin position="186"/>
        <end position="341"/>
    </location>
</feature>
<accession>A0A3E2GUD1</accession>
<evidence type="ECO:0000259" key="1">
    <source>
        <dbReference type="Pfam" id="PF03184"/>
    </source>
</evidence>
<gene>
    <name evidence="2" type="ORF">B7463_g11976</name>
</gene>
<comment type="caution">
    <text evidence="2">The sequence shown here is derived from an EMBL/GenBank/DDBJ whole genome shotgun (WGS) entry which is preliminary data.</text>
</comment>
<organism evidence="2 3">
    <name type="scientific">Scytalidium lignicola</name>
    <name type="common">Hyphomycete</name>
    <dbReference type="NCBI Taxonomy" id="5539"/>
    <lineage>
        <taxon>Eukaryota</taxon>
        <taxon>Fungi</taxon>
        <taxon>Dikarya</taxon>
        <taxon>Ascomycota</taxon>
        <taxon>Pezizomycotina</taxon>
        <taxon>Leotiomycetes</taxon>
        <taxon>Leotiomycetes incertae sedis</taxon>
        <taxon>Scytalidium</taxon>
    </lineage>
</organism>
<evidence type="ECO:0000313" key="2">
    <source>
        <dbReference type="EMBL" id="RFU24363.1"/>
    </source>
</evidence>
<dbReference type="GO" id="GO:0005634">
    <property type="term" value="C:nucleus"/>
    <property type="evidence" value="ECO:0007669"/>
    <property type="project" value="TreeGrafter"/>
</dbReference>
<dbReference type="AlphaFoldDB" id="A0A3E2GUD1"/>
<dbReference type="OrthoDB" id="3562866at2759"/>
<evidence type="ECO:0000313" key="3">
    <source>
        <dbReference type="Proteomes" id="UP000258309"/>
    </source>
</evidence>
<dbReference type="STRING" id="5539.A0A3E2GUD1"/>
<reference evidence="2 3" key="1">
    <citation type="submission" date="2018-05" db="EMBL/GenBank/DDBJ databases">
        <title>Draft genome sequence of Scytalidium lignicola DSM 105466, a ubiquitous saprotrophic fungus.</title>
        <authorList>
            <person name="Buettner E."/>
            <person name="Gebauer A.M."/>
            <person name="Hofrichter M."/>
            <person name="Liers C."/>
            <person name="Kellner H."/>
        </authorList>
    </citation>
    <scope>NUCLEOTIDE SEQUENCE [LARGE SCALE GENOMIC DNA]</scope>
    <source>
        <strain evidence="2 3">DSM 105466</strain>
    </source>
</reference>
<dbReference type="PANTHER" id="PTHR19303">
    <property type="entry name" value="TRANSPOSON"/>
    <property type="match status" value="1"/>
</dbReference>
<sequence>MSRTNSTMNDQLKEAIQWYLDNQNDPDDRATITATAHIFKLKANKPSERPPFLKPHQIEALCAHIRTQAYDGNPLNRAMVIRAATRLNSSGEEPSGTWLRRFLKDNLAFHIITIKPIEKERIQAQDKEEIKQWFLKYEDLKYENKVKRCDIYNMDETSFQVSVTPGEEVIVPVEIKELYEGTFQNRKSVIVIECVSADGKALIPPVILVEGVWIMESWVQENLLDHTRLISTEKGYTNNEVRVMWLQHFIQYSSAKEGIWHPQKHIYIDSETNQPIKNKLLLVDGHESHESTEFIELATKYHIIPLRFPAHLTYIIQPLDVKVFRPYKYYHKQAVHKALACLESEYTVTSFLRDLNEIQKKTFTEITVRHAFCESELTLPALPAIPKTTRHSVQALEELETYIPEVFSSPSAHQYLSTIKEAKARSRKRVTKSKDGGYVVDLREQLHIKKKQESQIKKIYLEDLKEWRAKEREQKAAIRRITQGKKTKQHLVPAYLLVETPNKLADPAILKGIAVSVDEDQYITGDNVVERPGTVVSDPWVVDTTSTVMATTTIATTTATTATKPSWLDQDFMRFEE</sequence>
<dbReference type="EMBL" id="NCSJ02000458">
    <property type="protein sequence ID" value="RFU24363.1"/>
    <property type="molecule type" value="Genomic_DNA"/>
</dbReference>
<keyword evidence="3" id="KW-1185">Reference proteome</keyword>
<feature type="non-terminal residue" evidence="2">
    <location>
        <position position="577"/>
    </location>
</feature>
<proteinExistence type="predicted"/>
<dbReference type="GO" id="GO:0003677">
    <property type="term" value="F:DNA binding"/>
    <property type="evidence" value="ECO:0007669"/>
    <property type="project" value="TreeGrafter"/>
</dbReference>
<dbReference type="PANTHER" id="PTHR19303:SF57">
    <property type="entry name" value="HTH CENPB-TYPE DOMAIN-CONTAINING PROTEIN"/>
    <property type="match status" value="1"/>
</dbReference>
<dbReference type="Proteomes" id="UP000258309">
    <property type="component" value="Unassembled WGS sequence"/>
</dbReference>
<dbReference type="InterPro" id="IPR004875">
    <property type="entry name" value="DDE_SF_endonuclease_dom"/>
</dbReference>
<dbReference type="InterPro" id="IPR050863">
    <property type="entry name" value="CenT-Element_Derived"/>
</dbReference>
<feature type="non-terminal residue" evidence="2">
    <location>
        <position position="1"/>
    </location>
</feature>
<dbReference type="Pfam" id="PF03184">
    <property type="entry name" value="DDE_1"/>
    <property type="match status" value="1"/>
</dbReference>